<evidence type="ECO:0000313" key="3">
    <source>
        <dbReference type="Proteomes" id="UP001165121"/>
    </source>
</evidence>
<feature type="compositionally biased region" description="Basic and acidic residues" evidence="1">
    <location>
        <begin position="308"/>
        <end position="317"/>
    </location>
</feature>
<organism evidence="2 3">
    <name type="scientific">Phytophthora fragariaefolia</name>
    <dbReference type="NCBI Taxonomy" id="1490495"/>
    <lineage>
        <taxon>Eukaryota</taxon>
        <taxon>Sar</taxon>
        <taxon>Stramenopiles</taxon>
        <taxon>Oomycota</taxon>
        <taxon>Peronosporomycetes</taxon>
        <taxon>Peronosporales</taxon>
        <taxon>Peronosporaceae</taxon>
        <taxon>Phytophthora</taxon>
    </lineage>
</organism>
<accession>A0A9W6YFV5</accession>
<feature type="compositionally biased region" description="Polar residues" evidence="1">
    <location>
        <begin position="254"/>
        <end position="273"/>
    </location>
</feature>
<feature type="compositionally biased region" description="Low complexity" evidence="1">
    <location>
        <begin position="167"/>
        <end position="182"/>
    </location>
</feature>
<sequence length="554" mass="60930">MPKTNSKSKKAPQATEATPPEAVAAAEEPSPKEATTPRVNGATLVKSGPHATKGKPAKAHAPATTTAPSAKSTRRTRANKRKEVRLPGPYVEPAPSESDTDTPNPDLITGDEDSAAGSPAPRATEPSEGESAAANTTASEPTPVMEAAVPSPDGASDARQAEDFLNSSDSQDQKSSASTTSPPKAPQEPSSPPADGPDPVDYEESEPDQDREQGEVPDPNSSPQLTEQQRVTHPGSPMTPKTIAAVARVEAQSRRQSPRYTASTVEPEQQIITSAGVDEGVPPEQLQPDNRRHLSERTHQEAAQAAGTKREREASTPRTREQLLALRYWTLNEYREHLRLSWHPGSGVSQCHKCPVVLWDDTGLTRQTNEREFEDWLRFLGYTGPEFVASPYRIDWLAQRRLRFCMAKMIADDQWQSRFFDRHMPTPPVILEEVIQKIQKSWQSHPIEPRSVLGRVSADQLRGPAQKRPRGRRSPPRGDSLAPMSYRYQGSRATSPDTGSSRYARGASADRDAPRRWTGPRGTTRLHQVPRVGLDCCRPWKAVSDFWMASGRTW</sequence>
<feature type="compositionally biased region" description="Low complexity" evidence="1">
    <location>
        <begin position="59"/>
        <end position="71"/>
    </location>
</feature>
<feature type="compositionally biased region" description="Polar residues" evidence="1">
    <location>
        <begin position="491"/>
        <end position="501"/>
    </location>
</feature>
<dbReference type="EMBL" id="BSXT01005805">
    <property type="protein sequence ID" value="GMF61383.1"/>
    <property type="molecule type" value="Genomic_DNA"/>
</dbReference>
<reference evidence="2" key="1">
    <citation type="submission" date="2023-04" db="EMBL/GenBank/DDBJ databases">
        <title>Phytophthora fragariaefolia NBRC 109709.</title>
        <authorList>
            <person name="Ichikawa N."/>
            <person name="Sato H."/>
            <person name="Tonouchi N."/>
        </authorList>
    </citation>
    <scope>NUCLEOTIDE SEQUENCE</scope>
    <source>
        <strain evidence="2">NBRC 109709</strain>
    </source>
</reference>
<proteinExistence type="predicted"/>
<feature type="compositionally biased region" description="Acidic residues" evidence="1">
    <location>
        <begin position="198"/>
        <end position="207"/>
    </location>
</feature>
<feature type="compositionally biased region" description="Low complexity" evidence="1">
    <location>
        <begin position="516"/>
        <end position="525"/>
    </location>
</feature>
<comment type="caution">
    <text evidence="2">The sequence shown here is derived from an EMBL/GenBank/DDBJ whole genome shotgun (WGS) entry which is preliminary data.</text>
</comment>
<dbReference type="AlphaFoldDB" id="A0A9W6YFV5"/>
<feature type="region of interest" description="Disordered" evidence="1">
    <location>
        <begin position="1"/>
        <end position="317"/>
    </location>
</feature>
<protein>
    <submittedName>
        <fullName evidence="2">Unnamed protein product</fullName>
    </submittedName>
</protein>
<feature type="compositionally biased region" description="Low complexity" evidence="1">
    <location>
        <begin position="11"/>
        <end position="37"/>
    </location>
</feature>
<feature type="compositionally biased region" description="Basic residues" evidence="1">
    <location>
        <begin position="465"/>
        <end position="475"/>
    </location>
</feature>
<gene>
    <name evidence="2" type="ORF">Pfra01_002673600</name>
</gene>
<evidence type="ECO:0000256" key="1">
    <source>
        <dbReference type="SAM" id="MobiDB-lite"/>
    </source>
</evidence>
<dbReference type="Proteomes" id="UP001165121">
    <property type="component" value="Unassembled WGS sequence"/>
</dbReference>
<feature type="compositionally biased region" description="Basic and acidic residues" evidence="1">
    <location>
        <begin position="289"/>
        <end position="300"/>
    </location>
</feature>
<feature type="compositionally biased region" description="Basic residues" evidence="1">
    <location>
        <begin position="72"/>
        <end position="83"/>
    </location>
</feature>
<feature type="region of interest" description="Disordered" evidence="1">
    <location>
        <begin position="453"/>
        <end position="525"/>
    </location>
</feature>
<feature type="compositionally biased region" description="Pro residues" evidence="1">
    <location>
        <begin position="183"/>
        <end position="196"/>
    </location>
</feature>
<feature type="compositionally biased region" description="Basic residues" evidence="1">
    <location>
        <begin position="1"/>
        <end position="10"/>
    </location>
</feature>
<feature type="compositionally biased region" description="Polar residues" evidence="1">
    <location>
        <begin position="219"/>
        <end position="231"/>
    </location>
</feature>
<keyword evidence="3" id="KW-1185">Reference proteome</keyword>
<evidence type="ECO:0000313" key="2">
    <source>
        <dbReference type="EMBL" id="GMF61383.1"/>
    </source>
</evidence>
<dbReference type="OrthoDB" id="141470at2759"/>
<name>A0A9W6YFV5_9STRA</name>